<comment type="catalytic activity">
    <reaction evidence="8">
        <text>Fe-coproporphyrin III + 2 H(+) = coproporphyrin III + Fe(2+)</text>
        <dbReference type="Rhea" id="RHEA:49572"/>
        <dbReference type="ChEBI" id="CHEBI:15378"/>
        <dbReference type="ChEBI" id="CHEBI:29033"/>
        <dbReference type="ChEBI" id="CHEBI:68438"/>
        <dbReference type="ChEBI" id="CHEBI:131725"/>
        <dbReference type="EC" id="4.99.1.9"/>
    </reaction>
    <physiologicalReaction direction="right-to-left" evidence="8">
        <dbReference type="Rhea" id="RHEA:49574"/>
    </physiologicalReaction>
</comment>
<dbReference type="GO" id="GO:0046872">
    <property type="term" value="F:metal ion binding"/>
    <property type="evidence" value="ECO:0007669"/>
    <property type="project" value="UniProtKB-KW"/>
</dbReference>
<keyword evidence="7 9" id="KW-0627">Porphyrin biosynthesis</keyword>
<name>A0A5S9PZZ6_9HYPH</name>
<protein>
    <recommendedName>
        <fullName evidence="9 10">Ferrochelatase</fullName>
        <ecNumber evidence="9 10">4.98.1.1</ecNumber>
    </recommendedName>
    <alternativeName>
        <fullName evidence="9">Heme synthase</fullName>
    </alternativeName>
    <alternativeName>
        <fullName evidence="9">Protoheme ferro-lyase</fullName>
    </alternativeName>
</protein>
<organism evidence="11 12">
    <name type="scientific">Starkeya nomas</name>
    <dbReference type="NCBI Taxonomy" id="2666134"/>
    <lineage>
        <taxon>Bacteria</taxon>
        <taxon>Pseudomonadati</taxon>
        <taxon>Pseudomonadota</taxon>
        <taxon>Alphaproteobacteria</taxon>
        <taxon>Hyphomicrobiales</taxon>
        <taxon>Xanthobacteraceae</taxon>
        <taxon>Starkeya</taxon>
    </lineage>
</organism>
<dbReference type="UniPathway" id="UPA00252">
    <property type="reaction ID" value="UER00325"/>
</dbReference>
<dbReference type="AlphaFoldDB" id="A0A5S9PZZ6"/>
<evidence type="ECO:0000256" key="4">
    <source>
        <dbReference type="ARBA" id="ARBA00023004"/>
    </source>
</evidence>
<evidence type="ECO:0000256" key="3">
    <source>
        <dbReference type="ARBA" id="ARBA00022723"/>
    </source>
</evidence>
<feature type="binding site" evidence="9">
    <location>
        <position position="229"/>
    </location>
    <ligand>
        <name>Fe(2+)</name>
        <dbReference type="ChEBI" id="CHEBI:29033"/>
    </ligand>
</feature>
<dbReference type="Pfam" id="PF00762">
    <property type="entry name" value="Ferrochelatase"/>
    <property type="match status" value="1"/>
</dbReference>
<evidence type="ECO:0000256" key="9">
    <source>
        <dbReference type="HAMAP-Rule" id="MF_00323"/>
    </source>
</evidence>
<dbReference type="InterPro" id="IPR033644">
    <property type="entry name" value="Ferrochelatase_C"/>
</dbReference>
<dbReference type="FunFam" id="3.40.50.1400:FF:000002">
    <property type="entry name" value="Ferrochelatase"/>
    <property type="match status" value="1"/>
</dbReference>
<keyword evidence="5 9" id="KW-0350">Heme biosynthesis</keyword>
<dbReference type="PANTHER" id="PTHR11108">
    <property type="entry name" value="FERROCHELATASE"/>
    <property type="match status" value="1"/>
</dbReference>
<dbReference type="EC" id="4.98.1.1" evidence="9 10"/>
<proteinExistence type="inferred from homology"/>
<dbReference type="GO" id="GO:0005737">
    <property type="term" value="C:cytoplasm"/>
    <property type="evidence" value="ECO:0007669"/>
    <property type="project" value="UniProtKB-SubCell"/>
</dbReference>
<evidence type="ECO:0000256" key="7">
    <source>
        <dbReference type="ARBA" id="ARBA00023244"/>
    </source>
</evidence>
<accession>A0A5S9PZZ6</accession>
<dbReference type="GO" id="GO:0004325">
    <property type="term" value="F:ferrochelatase activity"/>
    <property type="evidence" value="ECO:0007669"/>
    <property type="project" value="UniProtKB-UniRule"/>
</dbReference>
<keyword evidence="2 9" id="KW-0963">Cytoplasm</keyword>
<evidence type="ECO:0000256" key="1">
    <source>
        <dbReference type="ARBA" id="ARBA00007718"/>
    </source>
</evidence>
<evidence type="ECO:0000256" key="8">
    <source>
        <dbReference type="ARBA" id="ARBA00024536"/>
    </source>
</evidence>
<evidence type="ECO:0000313" key="11">
    <source>
        <dbReference type="EMBL" id="CAA0110756.1"/>
    </source>
</evidence>
<comment type="similarity">
    <text evidence="1 9 10">Belongs to the ferrochelatase family.</text>
</comment>
<evidence type="ECO:0000256" key="6">
    <source>
        <dbReference type="ARBA" id="ARBA00023239"/>
    </source>
</evidence>
<gene>
    <name evidence="9 11" type="primary">hemH</name>
    <name evidence="11" type="ORF">STARVERO_03869</name>
</gene>
<comment type="function">
    <text evidence="9 10">Catalyzes the ferrous insertion into protoporphyrin IX.</text>
</comment>
<evidence type="ECO:0000313" key="12">
    <source>
        <dbReference type="Proteomes" id="UP000433050"/>
    </source>
</evidence>
<dbReference type="RefSeq" id="WP_159600905.1">
    <property type="nucleotide sequence ID" value="NZ_CACSAS010000001.1"/>
</dbReference>
<sequence>MNKTVVVNEASVALTPGPDGGLPAGHPPVAFGKIGVLIVNLGTPDGTDYWSMRRYLKEFLSDRRVIEVNRALWWFLLNVVILSRRPQAKGKDYATIWNKERNEGPLRTITRAQSEKLSASLGPLDGRLVFDWAMRYGNPSVASRIEALQAQGCERILLVPLYPQYAAATSATVCDAAFDALKKMRWQPVLRVAPHWPDEPAYIEALANSITSELGKLDWEPELVLASFHGIPKEYFEKGDPYHCYCYKTVRLLREKLGWPEEKLRLTFQSRFGKAEWLQPYTDKTVEALAKSGVKRLAVITPGFVADCLETLEEIGGENAEIFHHNGGEKFHFIECLNDTPDGMAVLETVIRRELKGWAELG</sequence>
<reference evidence="11 12" key="1">
    <citation type="submission" date="2019-12" db="EMBL/GenBank/DDBJ databases">
        <authorList>
            <person name="Reyes-Prieto M."/>
        </authorList>
    </citation>
    <scope>NUCLEOTIDE SEQUENCE [LARGE SCALE GENOMIC DNA]</scope>
    <source>
        <strain evidence="11">HF14-78462</strain>
    </source>
</reference>
<dbReference type="EMBL" id="CACSAS010000001">
    <property type="protein sequence ID" value="CAA0110756.1"/>
    <property type="molecule type" value="Genomic_DNA"/>
</dbReference>
<dbReference type="InterPro" id="IPR001015">
    <property type="entry name" value="Ferrochelatase"/>
</dbReference>
<evidence type="ECO:0000256" key="10">
    <source>
        <dbReference type="RuleBase" id="RU000607"/>
    </source>
</evidence>
<keyword evidence="6 9" id="KW-0456">Lyase</keyword>
<comment type="subcellular location">
    <subcellularLocation>
        <location evidence="9 10">Cytoplasm</location>
    </subcellularLocation>
</comment>
<dbReference type="NCBIfam" id="TIGR00109">
    <property type="entry name" value="hemH"/>
    <property type="match status" value="1"/>
</dbReference>
<comment type="catalytic activity">
    <reaction evidence="9 10">
        <text>heme b + 2 H(+) = protoporphyrin IX + Fe(2+)</text>
        <dbReference type="Rhea" id="RHEA:22584"/>
        <dbReference type="ChEBI" id="CHEBI:15378"/>
        <dbReference type="ChEBI" id="CHEBI:29033"/>
        <dbReference type="ChEBI" id="CHEBI:57306"/>
        <dbReference type="ChEBI" id="CHEBI:60344"/>
        <dbReference type="EC" id="4.98.1.1"/>
    </reaction>
</comment>
<dbReference type="CDD" id="cd03411">
    <property type="entry name" value="Ferrochelatase_N"/>
    <property type="match status" value="1"/>
</dbReference>
<dbReference type="PROSITE" id="PS00534">
    <property type="entry name" value="FERROCHELATASE"/>
    <property type="match status" value="1"/>
</dbReference>
<dbReference type="InterPro" id="IPR019772">
    <property type="entry name" value="Ferrochelatase_AS"/>
</dbReference>
<dbReference type="PANTHER" id="PTHR11108:SF1">
    <property type="entry name" value="FERROCHELATASE, MITOCHONDRIAL"/>
    <property type="match status" value="1"/>
</dbReference>
<dbReference type="SUPFAM" id="SSF53800">
    <property type="entry name" value="Chelatase"/>
    <property type="match status" value="1"/>
</dbReference>
<dbReference type="InterPro" id="IPR033659">
    <property type="entry name" value="Ferrochelatase_N"/>
</dbReference>
<keyword evidence="3 9" id="KW-0479">Metal-binding</keyword>
<dbReference type="Proteomes" id="UP000433050">
    <property type="component" value="Unassembled WGS sequence"/>
</dbReference>
<dbReference type="CDD" id="cd00419">
    <property type="entry name" value="Ferrochelatase_C"/>
    <property type="match status" value="1"/>
</dbReference>
<feature type="binding site" evidence="9">
    <location>
        <position position="310"/>
    </location>
    <ligand>
        <name>Fe(2+)</name>
        <dbReference type="ChEBI" id="CHEBI:29033"/>
    </ligand>
</feature>
<dbReference type="Gene3D" id="3.40.50.1400">
    <property type="match status" value="2"/>
</dbReference>
<keyword evidence="12" id="KW-1185">Reference proteome</keyword>
<dbReference type="HAMAP" id="MF_00323">
    <property type="entry name" value="Ferrochelatase"/>
    <property type="match status" value="1"/>
</dbReference>
<comment type="pathway">
    <text evidence="9 10">Porphyrin-containing compound metabolism; protoheme biosynthesis; protoheme from protoporphyrin-IX: step 1/1.</text>
</comment>
<keyword evidence="4 9" id="KW-0408">Iron</keyword>
<evidence type="ECO:0000256" key="5">
    <source>
        <dbReference type="ARBA" id="ARBA00023133"/>
    </source>
</evidence>
<evidence type="ECO:0000256" key="2">
    <source>
        <dbReference type="ARBA" id="ARBA00022490"/>
    </source>
</evidence>
<dbReference type="GO" id="GO:0006783">
    <property type="term" value="P:heme biosynthetic process"/>
    <property type="evidence" value="ECO:0007669"/>
    <property type="project" value="UniProtKB-UniRule"/>
</dbReference>